<dbReference type="STRING" id="1123501.Wenmar_00851"/>
<name>A0A0D0NQC0_9RHOB</name>
<sequence>MAALAGRGAAPEQKPLFDIQPGQPVLTLTPGDLGGWLEGSEAEAAALMWPVSGGTLRVEPAEGVDRRGLRRCLNAVREAAPVQVGPTRPGPDPGPRPISR</sequence>
<feature type="compositionally biased region" description="Pro residues" evidence="1">
    <location>
        <begin position="88"/>
        <end position="100"/>
    </location>
</feature>
<evidence type="ECO:0000313" key="2">
    <source>
        <dbReference type="EMBL" id="KIQ70475.1"/>
    </source>
</evidence>
<dbReference type="AlphaFoldDB" id="A0A0D0NQC0"/>
<dbReference type="EMBL" id="AONG01000005">
    <property type="protein sequence ID" value="KIQ70475.1"/>
    <property type="molecule type" value="Genomic_DNA"/>
</dbReference>
<gene>
    <name evidence="2" type="ORF">Wenmar_00851</name>
</gene>
<feature type="region of interest" description="Disordered" evidence="1">
    <location>
        <begin position="1"/>
        <end position="23"/>
    </location>
</feature>
<evidence type="ECO:0000313" key="3">
    <source>
        <dbReference type="Proteomes" id="UP000035100"/>
    </source>
</evidence>
<accession>A0A0D0NQC0</accession>
<keyword evidence="3" id="KW-1185">Reference proteome</keyword>
<proteinExistence type="predicted"/>
<organism evidence="2 3">
    <name type="scientific">Wenxinia marina DSM 24838</name>
    <dbReference type="NCBI Taxonomy" id="1123501"/>
    <lineage>
        <taxon>Bacteria</taxon>
        <taxon>Pseudomonadati</taxon>
        <taxon>Pseudomonadota</taxon>
        <taxon>Alphaproteobacteria</taxon>
        <taxon>Rhodobacterales</taxon>
        <taxon>Roseobacteraceae</taxon>
        <taxon>Wenxinia</taxon>
    </lineage>
</organism>
<dbReference type="Proteomes" id="UP000035100">
    <property type="component" value="Unassembled WGS sequence"/>
</dbReference>
<evidence type="ECO:0000256" key="1">
    <source>
        <dbReference type="SAM" id="MobiDB-lite"/>
    </source>
</evidence>
<protein>
    <submittedName>
        <fullName evidence="2">Uncharacterized protein</fullName>
    </submittedName>
</protein>
<feature type="region of interest" description="Disordered" evidence="1">
    <location>
        <begin position="78"/>
        <end position="100"/>
    </location>
</feature>
<comment type="caution">
    <text evidence="2">The sequence shown here is derived from an EMBL/GenBank/DDBJ whole genome shotgun (WGS) entry which is preliminary data.</text>
</comment>
<reference evidence="2 3" key="1">
    <citation type="submission" date="2013-01" db="EMBL/GenBank/DDBJ databases">
        <authorList>
            <person name="Fiebig A."/>
            <person name="Goeker M."/>
            <person name="Klenk H.-P.P."/>
        </authorList>
    </citation>
    <scope>NUCLEOTIDE SEQUENCE [LARGE SCALE GENOMIC DNA]</scope>
    <source>
        <strain evidence="2 3">DSM 24838</strain>
    </source>
</reference>